<organism evidence="2 3">
    <name type="scientific">Psychromonas aquatilis</name>
    <dbReference type="NCBI Taxonomy" id="2005072"/>
    <lineage>
        <taxon>Bacteria</taxon>
        <taxon>Pseudomonadati</taxon>
        <taxon>Pseudomonadota</taxon>
        <taxon>Gammaproteobacteria</taxon>
        <taxon>Alteromonadales</taxon>
        <taxon>Psychromonadaceae</taxon>
        <taxon>Psychromonas</taxon>
    </lineage>
</organism>
<sequence length="188" mass="21547">MDESNAYIVDLNRSLLGYGPKFLSHKLIIKDDLAYLQPTIAAMLFCVIYIVVGIFLIGIAMYQSLHLSKYDLAIFVGGFGVAICTFGFALIKPFLTRASFNRVTGVFNNHKDRDVKLHHIVSLQINNKIIKQKHALNYPCYELNLLTEHGRRINILNHNDQQQLVYDAELLSHFLKVEVIDCRREIIL</sequence>
<name>A0ABU9GU21_9GAMM</name>
<feature type="transmembrane region" description="Helical" evidence="1">
    <location>
        <begin position="72"/>
        <end position="91"/>
    </location>
</feature>
<gene>
    <name evidence="2" type="ORF">V6256_13920</name>
</gene>
<dbReference type="Proteomes" id="UP001369082">
    <property type="component" value="Unassembled WGS sequence"/>
</dbReference>
<keyword evidence="1" id="KW-0472">Membrane</keyword>
<accession>A0ABU9GU21</accession>
<reference evidence="2 3" key="1">
    <citation type="submission" date="2024-02" db="EMBL/GenBank/DDBJ databases">
        <title>Bacteria isolated from the canopy kelp, Nereocystis luetkeana.</title>
        <authorList>
            <person name="Pfister C.A."/>
            <person name="Younker I.T."/>
            <person name="Light S.H."/>
        </authorList>
    </citation>
    <scope>NUCLEOTIDE SEQUENCE [LARGE SCALE GENOMIC DNA]</scope>
    <source>
        <strain evidence="2 3">TI.1.05</strain>
    </source>
</reference>
<keyword evidence="1" id="KW-0812">Transmembrane</keyword>
<evidence type="ECO:0000256" key="1">
    <source>
        <dbReference type="SAM" id="Phobius"/>
    </source>
</evidence>
<feature type="transmembrane region" description="Helical" evidence="1">
    <location>
        <begin position="40"/>
        <end position="60"/>
    </location>
</feature>
<comment type="caution">
    <text evidence="2">The sequence shown here is derived from an EMBL/GenBank/DDBJ whole genome shotgun (WGS) entry which is preliminary data.</text>
</comment>
<protein>
    <submittedName>
        <fullName evidence="2">Uncharacterized protein</fullName>
    </submittedName>
</protein>
<dbReference type="EMBL" id="JBAKAZ010000078">
    <property type="protein sequence ID" value="MEL0630704.1"/>
    <property type="molecule type" value="Genomic_DNA"/>
</dbReference>
<evidence type="ECO:0000313" key="3">
    <source>
        <dbReference type="Proteomes" id="UP001369082"/>
    </source>
</evidence>
<keyword evidence="1" id="KW-1133">Transmembrane helix</keyword>
<keyword evidence="3" id="KW-1185">Reference proteome</keyword>
<proteinExistence type="predicted"/>
<evidence type="ECO:0000313" key="2">
    <source>
        <dbReference type="EMBL" id="MEL0630704.1"/>
    </source>
</evidence>
<dbReference type="RefSeq" id="WP_341598831.1">
    <property type="nucleotide sequence ID" value="NZ_JBAKAZ010000078.1"/>
</dbReference>